<reference evidence="2 3" key="1">
    <citation type="submission" date="2016-06" db="EMBL/GenBank/DDBJ databases">
        <title>The Draft Genome Sequence and Annotation of the Desert Woodrat Neotoma lepida.</title>
        <authorList>
            <person name="Campbell M."/>
            <person name="Oakeson K.F."/>
            <person name="Yandell M."/>
            <person name="Halpert J.R."/>
            <person name="Dearing D."/>
        </authorList>
    </citation>
    <scope>NUCLEOTIDE SEQUENCE [LARGE SCALE GENOMIC DNA]</scope>
    <source>
        <strain evidence="2">417</strain>
        <tissue evidence="2">Liver</tissue>
    </source>
</reference>
<evidence type="ECO:0000313" key="3">
    <source>
        <dbReference type="Proteomes" id="UP000092124"/>
    </source>
</evidence>
<evidence type="ECO:0000313" key="2">
    <source>
        <dbReference type="EMBL" id="OBS81384.1"/>
    </source>
</evidence>
<keyword evidence="3" id="KW-1185">Reference proteome</keyword>
<feature type="non-terminal residue" evidence="2">
    <location>
        <position position="1"/>
    </location>
</feature>
<accession>A0A1A6HT43</accession>
<feature type="region of interest" description="Disordered" evidence="1">
    <location>
        <begin position="80"/>
        <end position="101"/>
    </location>
</feature>
<protein>
    <submittedName>
        <fullName evidence="2">Uncharacterized protein</fullName>
    </submittedName>
</protein>
<feature type="compositionally biased region" description="Polar residues" evidence="1">
    <location>
        <begin position="80"/>
        <end position="99"/>
    </location>
</feature>
<evidence type="ECO:0000256" key="1">
    <source>
        <dbReference type="SAM" id="MobiDB-lite"/>
    </source>
</evidence>
<dbReference type="AlphaFoldDB" id="A0A1A6HT43"/>
<gene>
    <name evidence="2" type="ORF">A6R68_20412</name>
</gene>
<name>A0A1A6HT43_NEOLE</name>
<dbReference type="Proteomes" id="UP000092124">
    <property type="component" value="Unassembled WGS sequence"/>
</dbReference>
<dbReference type="EMBL" id="LZPO01017280">
    <property type="protein sequence ID" value="OBS81384.1"/>
    <property type="molecule type" value="Genomic_DNA"/>
</dbReference>
<sequence>YPIEKLDQLFTSIASQTYLKNTIKHRRTDDKVTRKRNILRTDLRGNMFRQDNCVTPVFLPTEKKAFLKFKMSLLTEHISSSRSENAHSQSPEEPSSNMQLALRSARGSSLVEQLLLLLLQSPLTQLAPLRGGECSGHRAVHDGRAPDARRASNAKDRTWFSNHRMKQKILEQDHPEGMV</sequence>
<organism evidence="2 3">
    <name type="scientific">Neotoma lepida</name>
    <name type="common">Desert woodrat</name>
    <dbReference type="NCBI Taxonomy" id="56216"/>
    <lineage>
        <taxon>Eukaryota</taxon>
        <taxon>Metazoa</taxon>
        <taxon>Chordata</taxon>
        <taxon>Craniata</taxon>
        <taxon>Vertebrata</taxon>
        <taxon>Euteleostomi</taxon>
        <taxon>Mammalia</taxon>
        <taxon>Eutheria</taxon>
        <taxon>Euarchontoglires</taxon>
        <taxon>Glires</taxon>
        <taxon>Rodentia</taxon>
        <taxon>Myomorpha</taxon>
        <taxon>Muroidea</taxon>
        <taxon>Cricetidae</taxon>
        <taxon>Neotominae</taxon>
        <taxon>Neotoma</taxon>
    </lineage>
</organism>
<comment type="caution">
    <text evidence="2">The sequence shown here is derived from an EMBL/GenBank/DDBJ whole genome shotgun (WGS) entry which is preliminary data.</text>
</comment>
<proteinExistence type="predicted"/>